<sequence length="104" mass="11733">MSEAGMSENATNAPDVAEAIEERANRKTRRGYVVSDKMDKTVVVEVEDRVKHPLYGKVIRRTSKVKVHDEQNSAGVGDLVLIMETRPLSATKRWRLVEILEKAK</sequence>
<name>A0A1Y0HVX5_CELCE</name>
<dbReference type="EMBL" id="CP021383">
    <property type="protein sequence ID" value="ARU52328.1"/>
    <property type="molecule type" value="Genomic_DNA"/>
</dbReference>
<keyword evidence="6 8" id="KW-0689">Ribosomal protein</keyword>
<evidence type="ECO:0000256" key="8">
    <source>
        <dbReference type="HAMAP-Rule" id="MF_01345"/>
    </source>
</evidence>
<comment type="subunit">
    <text evidence="3 8">Part of the 30S ribosomal subunit.</text>
</comment>
<dbReference type="GO" id="GO:0019843">
    <property type="term" value="F:rRNA binding"/>
    <property type="evidence" value="ECO:0007669"/>
    <property type="project" value="UniProtKB-UniRule"/>
</dbReference>
<comment type="similarity">
    <text evidence="2 8 9">Belongs to the universal ribosomal protein uS17 family.</text>
</comment>
<dbReference type="Pfam" id="PF00366">
    <property type="entry name" value="Ribosomal_S17"/>
    <property type="match status" value="1"/>
</dbReference>
<dbReference type="InterPro" id="IPR019979">
    <property type="entry name" value="Ribosomal_uS17_CS"/>
</dbReference>
<keyword evidence="7 8" id="KW-0687">Ribonucleoprotein</keyword>
<protein>
    <recommendedName>
        <fullName evidence="8">Small ribosomal subunit protein uS17</fullName>
    </recommendedName>
</protein>
<organism evidence="10 11">
    <name type="scientific">Cellulosimicrobium cellulans</name>
    <name type="common">Arthrobacter luteus</name>
    <dbReference type="NCBI Taxonomy" id="1710"/>
    <lineage>
        <taxon>Bacteria</taxon>
        <taxon>Bacillati</taxon>
        <taxon>Actinomycetota</taxon>
        <taxon>Actinomycetes</taxon>
        <taxon>Micrococcales</taxon>
        <taxon>Promicromonosporaceae</taxon>
        <taxon>Cellulosimicrobium</taxon>
    </lineage>
</organism>
<dbReference type="PRINTS" id="PR00973">
    <property type="entry name" value="RIBOSOMALS17"/>
</dbReference>
<evidence type="ECO:0000256" key="6">
    <source>
        <dbReference type="ARBA" id="ARBA00022980"/>
    </source>
</evidence>
<dbReference type="NCBIfam" id="TIGR03635">
    <property type="entry name" value="uS17_bact"/>
    <property type="match status" value="1"/>
</dbReference>
<evidence type="ECO:0000256" key="7">
    <source>
        <dbReference type="ARBA" id="ARBA00023274"/>
    </source>
</evidence>
<dbReference type="PROSITE" id="PS00056">
    <property type="entry name" value="RIBOSOMAL_S17"/>
    <property type="match status" value="1"/>
</dbReference>
<dbReference type="GO" id="GO:0003735">
    <property type="term" value="F:structural constituent of ribosome"/>
    <property type="evidence" value="ECO:0007669"/>
    <property type="project" value="UniProtKB-UniRule"/>
</dbReference>
<dbReference type="PANTHER" id="PTHR10744">
    <property type="entry name" value="40S RIBOSOMAL PROTEIN S11 FAMILY MEMBER"/>
    <property type="match status" value="1"/>
</dbReference>
<reference evidence="10 11" key="1">
    <citation type="submission" date="2017-05" db="EMBL/GenBank/DDBJ databases">
        <authorList>
            <person name="Song R."/>
            <person name="Chenine A.L."/>
            <person name="Ruprecht R.M."/>
        </authorList>
    </citation>
    <scope>NUCLEOTIDE SEQUENCE [LARGE SCALE GENOMIC DNA]</scope>
    <source>
        <strain evidence="10 11">PSBB019</strain>
    </source>
</reference>
<dbReference type="SUPFAM" id="SSF50249">
    <property type="entry name" value="Nucleic acid-binding proteins"/>
    <property type="match status" value="1"/>
</dbReference>
<keyword evidence="4 8" id="KW-0699">rRNA-binding</keyword>
<dbReference type="InterPro" id="IPR019984">
    <property type="entry name" value="Ribosomal_uS17_bact/chlr"/>
</dbReference>
<evidence type="ECO:0000256" key="3">
    <source>
        <dbReference type="ARBA" id="ARBA00011458"/>
    </source>
</evidence>
<dbReference type="InterPro" id="IPR000266">
    <property type="entry name" value="Ribosomal_uS17"/>
</dbReference>
<keyword evidence="5 8" id="KW-0694">RNA-binding</keyword>
<dbReference type="Proteomes" id="UP000196228">
    <property type="component" value="Chromosome"/>
</dbReference>
<dbReference type="FunFam" id="2.40.50.140:FF:000026">
    <property type="entry name" value="30S ribosomal protein S17"/>
    <property type="match status" value="1"/>
</dbReference>
<dbReference type="AlphaFoldDB" id="A0A1Y0HVX5"/>
<comment type="function">
    <text evidence="1 8">One of the primary rRNA binding proteins, it binds specifically to the 5'-end of 16S ribosomal RNA.</text>
</comment>
<dbReference type="InterPro" id="IPR012340">
    <property type="entry name" value="NA-bd_OB-fold"/>
</dbReference>
<evidence type="ECO:0000256" key="4">
    <source>
        <dbReference type="ARBA" id="ARBA00022730"/>
    </source>
</evidence>
<dbReference type="HAMAP" id="MF_01345_B">
    <property type="entry name" value="Ribosomal_uS17_B"/>
    <property type="match status" value="1"/>
</dbReference>
<evidence type="ECO:0000256" key="1">
    <source>
        <dbReference type="ARBA" id="ARBA00002932"/>
    </source>
</evidence>
<evidence type="ECO:0000256" key="5">
    <source>
        <dbReference type="ARBA" id="ARBA00022884"/>
    </source>
</evidence>
<evidence type="ECO:0000313" key="11">
    <source>
        <dbReference type="Proteomes" id="UP000196228"/>
    </source>
</evidence>
<proteinExistence type="inferred from homology"/>
<dbReference type="GO" id="GO:0006412">
    <property type="term" value="P:translation"/>
    <property type="evidence" value="ECO:0007669"/>
    <property type="project" value="UniProtKB-UniRule"/>
</dbReference>
<dbReference type="CDD" id="cd00364">
    <property type="entry name" value="Ribosomal_uS17"/>
    <property type="match status" value="1"/>
</dbReference>
<dbReference type="Gene3D" id="2.40.50.140">
    <property type="entry name" value="Nucleic acid-binding proteins"/>
    <property type="match status" value="1"/>
</dbReference>
<accession>A0A1Y0HVX5</accession>
<dbReference type="PANTHER" id="PTHR10744:SF1">
    <property type="entry name" value="SMALL RIBOSOMAL SUBUNIT PROTEIN US17M"/>
    <property type="match status" value="1"/>
</dbReference>
<evidence type="ECO:0000256" key="2">
    <source>
        <dbReference type="ARBA" id="ARBA00010254"/>
    </source>
</evidence>
<dbReference type="KEGG" id="cceu:CBR64_13530"/>
<dbReference type="GO" id="GO:0022627">
    <property type="term" value="C:cytosolic small ribosomal subunit"/>
    <property type="evidence" value="ECO:0007669"/>
    <property type="project" value="UniProtKB-UniRule"/>
</dbReference>
<gene>
    <name evidence="8" type="primary">rpsQ</name>
    <name evidence="10" type="ORF">CBR64_13530</name>
</gene>
<evidence type="ECO:0000313" key="10">
    <source>
        <dbReference type="EMBL" id="ARU52328.1"/>
    </source>
</evidence>
<dbReference type="NCBIfam" id="NF004123">
    <property type="entry name" value="PRK05610.1"/>
    <property type="match status" value="1"/>
</dbReference>
<evidence type="ECO:0000256" key="9">
    <source>
        <dbReference type="RuleBase" id="RU003872"/>
    </source>
</evidence>